<feature type="chain" id="PRO_5038123709" evidence="2">
    <location>
        <begin position="21"/>
        <end position="145"/>
    </location>
</feature>
<dbReference type="WBParaSite" id="scaffold40_cov180.g66">
    <property type="protein sequence ID" value="scaffold40_cov180.g66"/>
    <property type="gene ID" value="scaffold40_cov180.g66"/>
</dbReference>
<dbReference type="AlphaFoldDB" id="A0A915MHA3"/>
<proteinExistence type="predicted"/>
<keyword evidence="1" id="KW-0812">Transmembrane</keyword>
<name>A0A915MHA3_MELJA</name>
<sequence>MGLLLINILAIFLMINFKFGDTIECYQEFDIKTRRGIIVIDKLTTCDTEQVSDHIAEKVPEEVKEQVSGIKLKCYKSDCGEYGYYKGCNVCVGVKFANKLYFKFEKGDCTCYECDTDKCNSAIGVLSNLKIIVLFCLIIMIINGK</sequence>
<feature type="signal peptide" evidence="2">
    <location>
        <begin position="1"/>
        <end position="20"/>
    </location>
</feature>
<reference evidence="4" key="1">
    <citation type="submission" date="2022-11" db="UniProtKB">
        <authorList>
            <consortium name="WormBaseParasite"/>
        </authorList>
    </citation>
    <scope>IDENTIFICATION</scope>
</reference>
<accession>A0A915MHA3</accession>
<organism evidence="3 4">
    <name type="scientific">Meloidogyne javanica</name>
    <name type="common">Root-knot nematode worm</name>
    <dbReference type="NCBI Taxonomy" id="6303"/>
    <lineage>
        <taxon>Eukaryota</taxon>
        <taxon>Metazoa</taxon>
        <taxon>Ecdysozoa</taxon>
        <taxon>Nematoda</taxon>
        <taxon>Chromadorea</taxon>
        <taxon>Rhabditida</taxon>
        <taxon>Tylenchina</taxon>
        <taxon>Tylenchomorpha</taxon>
        <taxon>Tylenchoidea</taxon>
        <taxon>Meloidogynidae</taxon>
        <taxon>Meloidogyninae</taxon>
        <taxon>Meloidogyne</taxon>
        <taxon>Meloidogyne incognita group</taxon>
    </lineage>
</organism>
<dbReference type="Proteomes" id="UP000887561">
    <property type="component" value="Unplaced"/>
</dbReference>
<evidence type="ECO:0000313" key="4">
    <source>
        <dbReference type="WBParaSite" id="scaffold40_cov180.g66"/>
    </source>
</evidence>
<keyword evidence="2" id="KW-0732">Signal</keyword>
<protein>
    <submittedName>
        <fullName evidence="4">Uncharacterized protein</fullName>
    </submittedName>
</protein>
<keyword evidence="3" id="KW-1185">Reference proteome</keyword>
<feature type="transmembrane region" description="Helical" evidence="1">
    <location>
        <begin position="122"/>
        <end position="142"/>
    </location>
</feature>
<evidence type="ECO:0000256" key="1">
    <source>
        <dbReference type="SAM" id="Phobius"/>
    </source>
</evidence>
<evidence type="ECO:0000313" key="3">
    <source>
        <dbReference type="Proteomes" id="UP000887561"/>
    </source>
</evidence>
<evidence type="ECO:0000256" key="2">
    <source>
        <dbReference type="SAM" id="SignalP"/>
    </source>
</evidence>
<keyword evidence="1" id="KW-0472">Membrane</keyword>
<keyword evidence="1" id="KW-1133">Transmembrane helix</keyword>